<sequence>MTLKARIIVRFSVLKKPRIAIVWMQDWEEVGLEVWDE</sequence>
<dbReference type="EMBL" id="FPIA01000062">
    <property type="protein sequence ID" value="SFV88561.1"/>
    <property type="molecule type" value="Genomic_DNA"/>
</dbReference>
<proteinExistence type="predicted"/>
<evidence type="ECO:0000313" key="1">
    <source>
        <dbReference type="EMBL" id="SFV88561.1"/>
    </source>
</evidence>
<accession>A0A1W1E3X2</accession>
<organism evidence="1">
    <name type="scientific">hydrothermal vent metagenome</name>
    <dbReference type="NCBI Taxonomy" id="652676"/>
    <lineage>
        <taxon>unclassified sequences</taxon>
        <taxon>metagenomes</taxon>
        <taxon>ecological metagenomes</taxon>
    </lineage>
</organism>
<name>A0A1W1E3X2_9ZZZZ</name>
<dbReference type="AlphaFoldDB" id="A0A1W1E3X2"/>
<protein>
    <submittedName>
        <fullName evidence="1">Uncharacterized protein</fullName>
    </submittedName>
</protein>
<reference evidence="1" key="1">
    <citation type="submission" date="2016-10" db="EMBL/GenBank/DDBJ databases">
        <authorList>
            <person name="de Groot N.N."/>
        </authorList>
    </citation>
    <scope>NUCLEOTIDE SEQUENCE</scope>
</reference>
<gene>
    <name evidence="1" type="ORF">MNB_SUP05-SYMBIONT-7-634</name>
</gene>